<dbReference type="NCBIfam" id="TIGR01710">
    <property type="entry name" value="typeII_sec_gspG"/>
    <property type="match status" value="1"/>
</dbReference>
<accession>A0A7T3RBP5</accession>
<dbReference type="KEGG" id="tper:IWA51_07645"/>
<dbReference type="Gene3D" id="3.30.700.10">
    <property type="entry name" value="Glycoprotein, Type 4 Pilin"/>
    <property type="match status" value="1"/>
</dbReference>
<evidence type="ECO:0000259" key="1">
    <source>
        <dbReference type="Pfam" id="PF08334"/>
    </source>
</evidence>
<organism evidence="2 3">
    <name type="scientific">Treponema peruense</name>
    <dbReference type="NCBI Taxonomy" id="2787628"/>
    <lineage>
        <taxon>Bacteria</taxon>
        <taxon>Pseudomonadati</taxon>
        <taxon>Spirochaetota</taxon>
        <taxon>Spirochaetia</taxon>
        <taxon>Spirochaetales</taxon>
        <taxon>Treponemataceae</taxon>
        <taxon>Treponema</taxon>
    </lineage>
</organism>
<reference evidence="2 3" key="1">
    <citation type="submission" date="2020-11" db="EMBL/GenBank/DDBJ databases">
        <title>Treponema Peruensis nv. sp., first commensal Treponema isolated from human feces.</title>
        <authorList>
            <person name="Belkhou C."/>
            <person name="Raes J."/>
        </authorList>
    </citation>
    <scope>NUCLEOTIDE SEQUENCE [LARGE SCALE GENOMIC DNA]</scope>
    <source>
        <strain evidence="2 3">RCC2812</strain>
    </source>
</reference>
<dbReference type="GO" id="GO:0015628">
    <property type="term" value="P:protein secretion by the type II secretion system"/>
    <property type="evidence" value="ECO:0007669"/>
    <property type="project" value="InterPro"/>
</dbReference>
<evidence type="ECO:0000313" key="3">
    <source>
        <dbReference type="Proteomes" id="UP000595224"/>
    </source>
</evidence>
<gene>
    <name evidence="2" type="primary">gspG</name>
    <name evidence="2" type="ORF">IWA51_07645</name>
</gene>
<dbReference type="InterPro" id="IPR045584">
    <property type="entry name" value="Pilin-like"/>
</dbReference>
<keyword evidence="3" id="KW-1185">Reference proteome</keyword>
<dbReference type="SUPFAM" id="SSF54523">
    <property type="entry name" value="Pili subunits"/>
    <property type="match status" value="1"/>
</dbReference>
<dbReference type="EMBL" id="CP064936">
    <property type="protein sequence ID" value="QQA00154.1"/>
    <property type="molecule type" value="Genomic_DNA"/>
</dbReference>
<dbReference type="InterPro" id="IPR010054">
    <property type="entry name" value="Type2_sec_GspG"/>
</dbReference>
<dbReference type="InterPro" id="IPR013545">
    <property type="entry name" value="T2SS_protein-GspG_C"/>
</dbReference>
<protein>
    <submittedName>
        <fullName evidence="2">Type II secretion system major pseudopilin GspG</fullName>
    </submittedName>
</protein>
<evidence type="ECO:0000313" key="2">
    <source>
        <dbReference type="EMBL" id="QQA00154.1"/>
    </source>
</evidence>
<dbReference type="GO" id="GO:0015627">
    <property type="term" value="C:type II protein secretion system complex"/>
    <property type="evidence" value="ECO:0007669"/>
    <property type="project" value="InterPro"/>
</dbReference>
<dbReference type="Proteomes" id="UP000595224">
    <property type="component" value="Chromosome"/>
</dbReference>
<feature type="domain" description="Type II secretion system protein GspG C-terminal" evidence="1">
    <location>
        <begin position="36"/>
        <end position="144"/>
    </location>
</feature>
<proteinExistence type="predicted"/>
<dbReference type="RefSeq" id="WP_198442001.1">
    <property type="nucleotide sequence ID" value="NZ_CBCSHE010000001.1"/>
</dbReference>
<dbReference type="Pfam" id="PF08334">
    <property type="entry name" value="T2SSG"/>
    <property type="match status" value="1"/>
</dbReference>
<name>A0A7T3RBP5_9SPIR</name>
<sequence length="145" mass="16145">MKFKKNKANEGWTFMETLVVMAIVLVLTASVGFSSIKQIDKARVVTARTQIESFCVALDSFYMDTGRYPTENEGLDALWIKPFGLESGVFWNGPYVSKAIPQDPWGNSYVYEIPGNNGLAYSVLSYGKDGYKGGDDDSKDITSWQ</sequence>
<dbReference type="AlphaFoldDB" id="A0A7T3RBP5"/>